<dbReference type="RefSeq" id="WP_219498923.1">
    <property type="nucleotide sequence ID" value="NZ_JAHXDN010000001.1"/>
</dbReference>
<dbReference type="EMBL" id="JAHXDN010000001">
    <property type="protein sequence ID" value="MBW4706820.1"/>
    <property type="molecule type" value="Genomic_DNA"/>
</dbReference>
<accession>A0A9X1FSC2</accession>
<name>A0A9X1FSC2_9RHOB</name>
<feature type="transmembrane region" description="Helical" evidence="1">
    <location>
        <begin position="162"/>
        <end position="183"/>
    </location>
</feature>
<keyword evidence="1" id="KW-1133">Transmembrane helix</keyword>
<dbReference type="Proteomes" id="UP001138661">
    <property type="component" value="Unassembled WGS sequence"/>
</dbReference>
<gene>
    <name evidence="2" type="ORF">KX928_03365</name>
</gene>
<keyword evidence="1" id="KW-0472">Membrane</keyword>
<keyword evidence="1" id="KW-0812">Transmembrane</keyword>
<sequence length="187" mass="20825">MSIVGAILIWLLIGALALILLAGVLPLRIELALHKREAWVYSAKLYLFAGYGPRVLLADSRKKSKATDREAAKKGRKSSFDWQGDPLRFLRAILRLLARMLKHVHVDHAKIDMAFGLGDPADTGQAFGLLAPVVYGCKRLRRVQVHVEPVFHNTVLRGRADLNISLVPVFLLLPLVRFGWSVFGPNT</sequence>
<protein>
    <submittedName>
        <fullName evidence="2">DUF2953 domain-containing protein</fullName>
    </submittedName>
</protein>
<dbReference type="InterPro" id="IPR021338">
    <property type="entry name" value="DUF2953"/>
</dbReference>
<comment type="caution">
    <text evidence="2">The sequence shown here is derived from an EMBL/GenBank/DDBJ whole genome shotgun (WGS) entry which is preliminary data.</text>
</comment>
<proteinExistence type="predicted"/>
<feature type="transmembrane region" description="Helical" evidence="1">
    <location>
        <begin position="6"/>
        <end position="27"/>
    </location>
</feature>
<reference evidence="2" key="1">
    <citation type="submission" date="2021-07" db="EMBL/GenBank/DDBJ databases">
        <title>Roseobacter insulae sp. nov., isolated from a tidal flat.</title>
        <authorList>
            <person name="Park S."/>
            <person name="Yoon J.-H."/>
        </authorList>
    </citation>
    <scope>NUCLEOTIDE SEQUENCE</scope>
    <source>
        <strain evidence="2">YSTF-M11</strain>
    </source>
</reference>
<keyword evidence="3" id="KW-1185">Reference proteome</keyword>
<evidence type="ECO:0000313" key="2">
    <source>
        <dbReference type="EMBL" id="MBW4706820.1"/>
    </source>
</evidence>
<evidence type="ECO:0000256" key="1">
    <source>
        <dbReference type="SAM" id="Phobius"/>
    </source>
</evidence>
<organism evidence="2 3">
    <name type="scientific">Roseobacter insulae</name>
    <dbReference type="NCBI Taxonomy" id="2859783"/>
    <lineage>
        <taxon>Bacteria</taxon>
        <taxon>Pseudomonadati</taxon>
        <taxon>Pseudomonadota</taxon>
        <taxon>Alphaproteobacteria</taxon>
        <taxon>Rhodobacterales</taxon>
        <taxon>Roseobacteraceae</taxon>
        <taxon>Roseobacter</taxon>
    </lineage>
</organism>
<dbReference type="Pfam" id="PF11167">
    <property type="entry name" value="DUF2953"/>
    <property type="match status" value="1"/>
</dbReference>
<evidence type="ECO:0000313" key="3">
    <source>
        <dbReference type="Proteomes" id="UP001138661"/>
    </source>
</evidence>
<dbReference type="AlphaFoldDB" id="A0A9X1FSC2"/>